<dbReference type="SUPFAM" id="SSF103515">
    <property type="entry name" value="Autotransporter"/>
    <property type="match status" value="1"/>
</dbReference>
<dbReference type="SMART" id="SM00869">
    <property type="entry name" value="Autotransporter"/>
    <property type="match status" value="1"/>
</dbReference>
<dbReference type="InterPro" id="IPR006315">
    <property type="entry name" value="OM_autotransptr_brl_dom"/>
</dbReference>
<dbReference type="Gene3D" id="2.40.128.130">
    <property type="entry name" value="Autotransporter beta-domain"/>
    <property type="match status" value="1"/>
</dbReference>
<sequence>SLIDTQIATGTLDVIGNFTSRDILNGGLLTGTGTINAESLFNAGTLNAGTGGLDVVGDVILTSIGVLGYSGDALNVDGNVSIDGGLVLGFNGAPTFGQSGTLINYTGQQIGAFNSISDLPGVLFANVDYSQTGKVTFDIQAGSYAALVGSGATANQRAIAGLLDQDRSFFNALSSVYTNTDLLSGNALNVALNTLSPTNALGEIASDLARTEAVSAQLGRRLGAIGGGGTRGVAVFNTNGNAATAGTLVAANGLGAFEASAAGHASSVTLKEGWGMFADITYYTGNSASTLLGAESDIDGFSFTGGVDYEFSRGLTLGAYINYGTGDVEQTGVFSNGDFTGVAGGIYAQQNFGSGMSMSGYFGYGTRDGDLDRTVVTGAATQSISGNSNTTEYVGGAEVAFHLPVNEGKINITPSVRLDYADFNIDPYSETGGTAALSIGDQKNTTAQLSFGALVDIKADIEPGNIRPVFGGRYVHDLNNTKTRFDASFVNAPGNTATILGPVRDQDWFEVEGGIDFNLNENMTGAVHVTQTIERSDLDYTSISAKIRYKF</sequence>
<feature type="domain" description="Autotransporter" evidence="1">
    <location>
        <begin position="269"/>
        <end position="551"/>
    </location>
</feature>
<dbReference type="GO" id="GO:0019867">
    <property type="term" value="C:outer membrane"/>
    <property type="evidence" value="ECO:0007669"/>
    <property type="project" value="InterPro"/>
</dbReference>
<reference evidence="2" key="1">
    <citation type="journal article" date="2020" name="mSystems">
        <title>Genome- and Community-Level Interaction Insights into Carbon Utilization and Element Cycling Functions of Hydrothermarchaeota in Hydrothermal Sediment.</title>
        <authorList>
            <person name="Zhou Z."/>
            <person name="Liu Y."/>
            <person name="Xu W."/>
            <person name="Pan J."/>
            <person name="Luo Z.H."/>
            <person name="Li M."/>
        </authorList>
    </citation>
    <scope>NUCLEOTIDE SEQUENCE [LARGE SCALE GENOMIC DNA]</scope>
    <source>
        <strain evidence="2">HyVt-489</strain>
    </source>
</reference>
<name>A0A7C3GL94_9PROT</name>
<accession>A0A7C3GL94</accession>
<proteinExistence type="predicted"/>
<dbReference type="Pfam" id="PF03797">
    <property type="entry name" value="Autotransporter"/>
    <property type="match status" value="1"/>
</dbReference>
<dbReference type="Proteomes" id="UP000886042">
    <property type="component" value="Unassembled WGS sequence"/>
</dbReference>
<comment type="caution">
    <text evidence="2">The sequence shown here is derived from an EMBL/GenBank/DDBJ whole genome shotgun (WGS) entry which is preliminary data.</text>
</comment>
<dbReference type="PROSITE" id="PS51208">
    <property type="entry name" value="AUTOTRANSPORTER"/>
    <property type="match status" value="1"/>
</dbReference>
<dbReference type="EMBL" id="DRMN01000207">
    <property type="protein sequence ID" value="HFB54898.1"/>
    <property type="molecule type" value="Genomic_DNA"/>
</dbReference>
<protein>
    <submittedName>
        <fullName evidence="2">Autotransporter outer membrane beta-barrel domain-containing protein</fullName>
    </submittedName>
</protein>
<gene>
    <name evidence="2" type="ORF">ENJ46_03155</name>
</gene>
<evidence type="ECO:0000259" key="1">
    <source>
        <dbReference type="PROSITE" id="PS51208"/>
    </source>
</evidence>
<evidence type="ECO:0000313" key="2">
    <source>
        <dbReference type="EMBL" id="HFB54898.1"/>
    </source>
</evidence>
<dbReference type="AlphaFoldDB" id="A0A7C3GL94"/>
<dbReference type="NCBIfam" id="TIGR01414">
    <property type="entry name" value="autotrans_barl"/>
    <property type="match status" value="1"/>
</dbReference>
<dbReference type="InterPro" id="IPR005546">
    <property type="entry name" value="Autotransporte_beta"/>
</dbReference>
<feature type="non-terminal residue" evidence="2">
    <location>
        <position position="1"/>
    </location>
</feature>
<dbReference type="InterPro" id="IPR036709">
    <property type="entry name" value="Autotransporte_beta_dom_sf"/>
</dbReference>
<organism evidence="2">
    <name type="scientific">Hellea balneolensis</name>
    <dbReference type="NCBI Taxonomy" id="287478"/>
    <lineage>
        <taxon>Bacteria</taxon>
        <taxon>Pseudomonadati</taxon>
        <taxon>Pseudomonadota</taxon>
        <taxon>Alphaproteobacteria</taxon>
        <taxon>Maricaulales</taxon>
        <taxon>Robiginitomaculaceae</taxon>
        <taxon>Hellea</taxon>
    </lineage>
</organism>